<dbReference type="Gene3D" id="2.40.30.170">
    <property type="match status" value="1"/>
</dbReference>
<name>A0A5F0K7Z2_9GAMM</name>
<evidence type="ECO:0000313" key="10">
    <source>
        <dbReference type="Proteomes" id="UP000297914"/>
    </source>
</evidence>
<dbReference type="EMBL" id="QORK01000038">
    <property type="protein sequence ID" value="TFF76882.1"/>
    <property type="molecule type" value="Genomic_DNA"/>
</dbReference>
<proteinExistence type="inferred from homology"/>
<sequence length="451" mass="48245">MTGPPGWRRQEDTTWSASKMVGLNFITASMDSPQSLESFAIAPLHNARSMCSRGNTMPGRRFNEVSMMFVRQRYAGALLAVIAVFGLAGCDGAPQAQDTPAPPQVSVMTLAGQDLVISEDLPARVAAVRSAEIRAQISGIVQRRLFEQGAEIGAGTVLFQINPAPFKADVDSAAAALQRAEAVLARARIQIDRLVPLLRTEAISRQTYDDAVSQRDQAAADVAQARAALARHQLNLQFASVEAPIAGRIDQALVSEGALVSPTDATPMARIQQIDQVYVDVRQPASVLDALRQQAGSTAPELTVEILGSDGKPLGMQGHILFSGIEVDAGTGDVLLRVLVDNPERRLLPGLYVQARIPRARYANALSVPQQAVVRTSGQTSVWVVDANGQAQQIAVNTGELVARQYRIASGLSAGQRVVIEGIERLTPGMQVIAHPWQPLVAGQRASTHTR</sequence>
<dbReference type="InterPro" id="IPR058625">
    <property type="entry name" value="MdtA-like_BSH"/>
</dbReference>
<evidence type="ECO:0000313" key="7">
    <source>
        <dbReference type="EMBL" id="TFF73053.1"/>
    </source>
</evidence>
<organism evidence="8 10">
    <name type="scientific">Aeromonas taiwanensis</name>
    <dbReference type="NCBI Taxonomy" id="633417"/>
    <lineage>
        <taxon>Bacteria</taxon>
        <taxon>Pseudomonadati</taxon>
        <taxon>Pseudomonadota</taxon>
        <taxon>Gammaproteobacteria</taxon>
        <taxon>Aeromonadales</taxon>
        <taxon>Aeromonadaceae</taxon>
        <taxon>Aeromonas</taxon>
    </lineage>
</organism>
<dbReference type="PANTHER" id="PTHR30158:SF24">
    <property type="entry name" value="HLYD FAMILY SECRETION PROTEIN"/>
    <property type="match status" value="1"/>
</dbReference>
<comment type="caution">
    <text evidence="8">The sequence shown here is derived from an EMBL/GenBank/DDBJ whole genome shotgun (WGS) entry which is preliminary data.</text>
</comment>
<dbReference type="EMBL" id="QORL01000038">
    <property type="protein sequence ID" value="TFF73053.1"/>
    <property type="molecule type" value="Genomic_DNA"/>
</dbReference>
<gene>
    <name evidence="7" type="ORF">DRM93_16140</name>
    <name evidence="8" type="ORF">DRM94_16140</name>
</gene>
<evidence type="ECO:0000313" key="8">
    <source>
        <dbReference type="EMBL" id="TFF76882.1"/>
    </source>
</evidence>
<dbReference type="Gene3D" id="1.10.287.470">
    <property type="entry name" value="Helix hairpin bin"/>
    <property type="match status" value="1"/>
</dbReference>
<dbReference type="Proteomes" id="UP000297720">
    <property type="component" value="Unassembled WGS sequence"/>
</dbReference>
<evidence type="ECO:0000259" key="5">
    <source>
        <dbReference type="Pfam" id="PF25944"/>
    </source>
</evidence>
<dbReference type="SUPFAM" id="SSF111369">
    <property type="entry name" value="HlyD-like secretion proteins"/>
    <property type="match status" value="1"/>
</dbReference>
<feature type="domain" description="Multidrug resistance protein MdtA-like beta-barrel" evidence="5">
    <location>
        <begin position="277"/>
        <end position="357"/>
    </location>
</feature>
<evidence type="ECO:0000256" key="1">
    <source>
        <dbReference type="ARBA" id="ARBA00004519"/>
    </source>
</evidence>
<dbReference type="Gene3D" id="2.40.50.100">
    <property type="match status" value="1"/>
</dbReference>
<comment type="subcellular location">
    <subcellularLocation>
        <location evidence="1">Cell inner membrane</location>
        <topology evidence="1">Lipid-anchor</topology>
    </subcellularLocation>
</comment>
<feature type="domain" description="Multidrug resistance protein MdtA-like alpha-helical hairpin" evidence="3">
    <location>
        <begin position="170"/>
        <end position="238"/>
    </location>
</feature>
<evidence type="ECO:0000256" key="2">
    <source>
        <dbReference type="ARBA" id="ARBA00009477"/>
    </source>
</evidence>
<dbReference type="Pfam" id="PF25876">
    <property type="entry name" value="HH_MFP_RND"/>
    <property type="match status" value="1"/>
</dbReference>
<keyword evidence="9" id="KW-1185">Reference proteome</keyword>
<evidence type="ECO:0000259" key="4">
    <source>
        <dbReference type="Pfam" id="PF25917"/>
    </source>
</evidence>
<evidence type="ECO:0000259" key="6">
    <source>
        <dbReference type="Pfam" id="PF25989"/>
    </source>
</evidence>
<dbReference type="InterPro" id="IPR058624">
    <property type="entry name" value="MdtA-like_HH"/>
</dbReference>
<dbReference type="Proteomes" id="UP000297914">
    <property type="component" value="Unassembled WGS sequence"/>
</dbReference>
<dbReference type="NCBIfam" id="TIGR01730">
    <property type="entry name" value="RND_mfp"/>
    <property type="match status" value="1"/>
</dbReference>
<feature type="domain" description="YknX-like C-terminal permuted SH3-like" evidence="6">
    <location>
        <begin position="365"/>
        <end position="433"/>
    </location>
</feature>
<dbReference type="GO" id="GO:0030313">
    <property type="term" value="C:cell envelope"/>
    <property type="evidence" value="ECO:0007669"/>
    <property type="project" value="UniProtKB-SubCell"/>
</dbReference>
<dbReference type="InterPro" id="IPR058637">
    <property type="entry name" value="YknX-like_C"/>
</dbReference>
<dbReference type="Pfam" id="PF25944">
    <property type="entry name" value="Beta-barrel_RND"/>
    <property type="match status" value="1"/>
</dbReference>
<dbReference type="OrthoDB" id="9800613at2"/>
<reference evidence="8 10" key="1">
    <citation type="submission" date="2018-06" db="EMBL/GenBank/DDBJ databases">
        <title>Occurrence of a novel blaKPC-2- and qnrS2- harbouring IncP6 plasmid from Aeromonas taiwanensis isolates recovered from the river sediments.</title>
        <authorList>
            <person name="Zheng B."/>
            <person name="Yu X."/>
            <person name="Xiao Y."/>
        </authorList>
    </citation>
    <scope>NUCLEOTIDE SEQUENCE [LARGE SCALE GENOMIC DNA]</scope>
    <source>
        <strain evidence="7 9">1713</strain>
        <strain evidence="8 10">198</strain>
    </source>
</reference>
<evidence type="ECO:0000259" key="3">
    <source>
        <dbReference type="Pfam" id="PF25876"/>
    </source>
</evidence>
<dbReference type="GO" id="GO:0046677">
    <property type="term" value="P:response to antibiotic"/>
    <property type="evidence" value="ECO:0007669"/>
    <property type="project" value="TreeGrafter"/>
</dbReference>
<dbReference type="GO" id="GO:0005886">
    <property type="term" value="C:plasma membrane"/>
    <property type="evidence" value="ECO:0007669"/>
    <property type="project" value="TreeGrafter"/>
</dbReference>
<dbReference type="InterPro" id="IPR006143">
    <property type="entry name" value="RND_pump_MFP"/>
</dbReference>
<comment type="similarity">
    <text evidence="2">Belongs to the membrane fusion protein (MFP) (TC 8.A.1) family.</text>
</comment>
<dbReference type="Pfam" id="PF25989">
    <property type="entry name" value="YknX_C"/>
    <property type="match status" value="1"/>
</dbReference>
<dbReference type="Gene3D" id="2.40.420.20">
    <property type="match status" value="1"/>
</dbReference>
<feature type="domain" description="Multidrug resistance protein MdtA-like barrel-sandwich hybrid" evidence="4">
    <location>
        <begin position="129"/>
        <end position="271"/>
    </location>
</feature>
<protein>
    <submittedName>
        <fullName evidence="8">Efflux RND transporter periplasmic adaptor subunit</fullName>
    </submittedName>
</protein>
<dbReference type="PANTHER" id="PTHR30158">
    <property type="entry name" value="ACRA/E-RELATED COMPONENT OF DRUG EFFLUX TRANSPORTER"/>
    <property type="match status" value="1"/>
</dbReference>
<dbReference type="InterPro" id="IPR058626">
    <property type="entry name" value="MdtA-like_b-barrel"/>
</dbReference>
<dbReference type="Pfam" id="PF25917">
    <property type="entry name" value="BSH_RND"/>
    <property type="match status" value="1"/>
</dbReference>
<evidence type="ECO:0000313" key="9">
    <source>
        <dbReference type="Proteomes" id="UP000297720"/>
    </source>
</evidence>
<accession>A0A5F0K7Z2</accession>
<dbReference type="GO" id="GO:0022857">
    <property type="term" value="F:transmembrane transporter activity"/>
    <property type="evidence" value="ECO:0007669"/>
    <property type="project" value="InterPro"/>
</dbReference>
<dbReference type="AlphaFoldDB" id="A0A5F0K7Z2"/>